<name>A0A2X3J7N3_9ENTR</name>
<evidence type="ECO:0000313" key="1">
    <source>
        <dbReference type="EMBL" id="SQC92023.1"/>
    </source>
</evidence>
<gene>
    <name evidence="1" type="ORF">NCTC12120_05208</name>
</gene>
<proteinExistence type="predicted"/>
<dbReference type="Proteomes" id="UP000251197">
    <property type="component" value="Unassembled WGS sequence"/>
</dbReference>
<dbReference type="AlphaFoldDB" id="A0A2X3J7N3"/>
<accession>A0A2X3J7N3</accession>
<organism evidence="1 2">
    <name type="scientific">Cedecea neteri</name>
    <dbReference type="NCBI Taxonomy" id="158822"/>
    <lineage>
        <taxon>Bacteria</taxon>
        <taxon>Pseudomonadati</taxon>
        <taxon>Pseudomonadota</taxon>
        <taxon>Gammaproteobacteria</taxon>
        <taxon>Enterobacterales</taxon>
        <taxon>Enterobacteriaceae</taxon>
        <taxon>Cedecea</taxon>
    </lineage>
</organism>
<sequence length="56" mass="6657">MKDFILFIDLMVTHFNRNLNDVLLMLPISDDERNELSVLYKQTKEILIPPSHTQQK</sequence>
<dbReference type="EMBL" id="UAVU01000009">
    <property type="protein sequence ID" value="SQC92023.1"/>
    <property type="molecule type" value="Genomic_DNA"/>
</dbReference>
<protein>
    <submittedName>
        <fullName evidence="1">Uncharacterized protein</fullName>
    </submittedName>
</protein>
<evidence type="ECO:0000313" key="2">
    <source>
        <dbReference type="Proteomes" id="UP000251197"/>
    </source>
</evidence>
<reference evidence="1 2" key="1">
    <citation type="submission" date="2018-06" db="EMBL/GenBank/DDBJ databases">
        <authorList>
            <consortium name="Pathogen Informatics"/>
            <person name="Doyle S."/>
        </authorList>
    </citation>
    <scope>NUCLEOTIDE SEQUENCE [LARGE SCALE GENOMIC DNA]</scope>
    <source>
        <strain evidence="1 2">NCTC12120</strain>
    </source>
</reference>